<dbReference type="InterPro" id="IPR011297">
    <property type="entry name" value="PTS_IIABC_b_glu"/>
</dbReference>
<keyword evidence="17" id="KW-1185">Reference proteome</keyword>
<keyword evidence="4" id="KW-0762">Sugar transport</keyword>
<dbReference type="NCBIfam" id="TIGR01995">
    <property type="entry name" value="PTS-II-ABC-beta"/>
    <property type="match status" value="1"/>
</dbReference>
<feature type="transmembrane region" description="Helical" evidence="12">
    <location>
        <begin position="320"/>
        <end position="338"/>
    </location>
</feature>
<evidence type="ECO:0000256" key="8">
    <source>
        <dbReference type="ARBA" id="ARBA00022777"/>
    </source>
</evidence>
<dbReference type="InterPro" id="IPR011055">
    <property type="entry name" value="Dup_hybrid_motif"/>
</dbReference>
<keyword evidence="5" id="KW-0808">Transferase</keyword>
<dbReference type="Gene3D" id="2.70.70.10">
    <property type="entry name" value="Glucose Permease (Domain IIA)"/>
    <property type="match status" value="1"/>
</dbReference>
<evidence type="ECO:0000256" key="1">
    <source>
        <dbReference type="ARBA" id="ARBA00004651"/>
    </source>
</evidence>
<protein>
    <submittedName>
        <fullName evidence="16">PTS beta-glucoside transporter subunit EIIBCA</fullName>
    </submittedName>
</protein>
<dbReference type="RefSeq" id="WP_113807065.1">
    <property type="nucleotide sequence ID" value="NZ_QOCW01000018.1"/>
</dbReference>
<evidence type="ECO:0000256" key="3">
    <source>
        <dbReference type="ARBA" id="ARBA00022475"/>
    </source>
</evidence>
<evidence type="ECO:0000256" key="4">
    <source>
        <dbReference type="ARBA" id="ARBA00022597"/>
    </source>
</evidence>
<dbReference type="FunFam" id="2.70.70.10:FF:000001">
    <property type="entry name" value="PTS system glucose-specific IIA component"/>
    <property type="match status" value="1"/>
</dbReference>
<evidence type="ECO:0000259" key="14">
    <source>
        <dbReference type="PROSITE" id="PS51098"/>
    </source>
</evidence>
<feature type="transmembrane region" description="Helical" evidence="12">
    <location>
        <begin position="202"/>
        <end position="224"/>
    </location>
</feature>
<accession>A0A366XSW5</accession>
<evidence type="ECO:0000256" key="12">
    <source>
        <dbReference type="SAM" id="Phobius"/>
    </source>
</evidence>
<dbReference type="SUPFAM" id="SSF51261">
    <property type="entry name" value="Duplicated hybrid motif"/>
    <property type="match status" value="1"/>
</dbReference>
<dbReference type="AlphaFoldDB" id="A0A366XSW5"/>
<feature type="transmembrane region" description="Helical" evidence="12">
    <location>
        <begin position="141"/>
        <end position="164"/>
    </location>
</feature>
<dbReference type="InterPro" id="IPR013013">
    <property type="entry name" value="PTS_EIIC_1"/>
</dbReference>
<keyword evidence="3" id="KW-1003">Cell membrane</keyword>
<feature type="domain" description="PTS EIIC type-1" evidence="15">
    <location>
        <begin position="102"/>
        <end position="452"/>
    </location>
</feature>
<feature type="domain" description="PTS EIIA type-1" evidence="13">
    <location>
        <begin position="485"/>
        <end position="589"/>
    </location>
</feature>
<name>A0A366XSW5_9BACI</name>
<feature type="transmembrane region" description="Helical" evidence="12">
    <location>
        <begin position="415"/>
        <end position="438"/>
    </location>
</feature>
<keyword evidence="10 12" id="KW-0472">Membrane</keyword>
<sequence length="615" mass="64105">MSYQALAKDIIKNVGGEENVSSLVHCATRLRFTLKDANKANKQALEGLDGVLSVVQGGGQYQVVIGSHVSDVFKEITDSANIGSNANSSNESKGSITSQVFDVISRSFSPLLGALAGAGMLKALLTVLTMVGWLSAESGTYLILAAAGNAVFFFLPIFLGITLAIRLGANAYVGGAIGAALLEPNLTGLIEGGASSFLGIPAIIVDYSSTVFPVFIAVCMYAVFEKMIKKVIHKDLQMFLVPMLSLIVIVPLTVLIFGPFGVYVGNAIGGAISFLAERSGLLTGAVMGAGWTFLTLLGLHWGVVPIIIQNLGAGGDPLSSMLSGAVFAQIGVAVGFILRAKDKKLKALAVSTMLPGALAGVTEPILYGLILRYRKTLIYVIGAGAIGGAINGAFGSKAMVFAFPSFLSIPAFSPMVQHAVGVLTAFLLALIVTAVFGFETKAKQEQQTDSVAAGEPLVGTKQLTKKENVVSPISGEVKALSDVNDAAFSSEALGKGIAIEPSVGEVVSPVDGVISAVFPTGHAIGITSNDGAEILIHIGINTVQLNGKHFTPLVKQGDTVKQGDHLVNFELEKIKEAGFEVTTPVIITNTDRYLEIVEADKKSVQANENLLTLVV</sequence>
<dbReference type="Gene3D" id="3.30.1360.60">
    <property type="entry name" value="Glucose permease domain IIB"/>
    <property type="match status" value="1"/>
</dbReference>
<keyword evidence="8" id="KW-0418">Kinase</keyword>
<dbReference type="Proteomes" id="UP000253314">
    <property type="component" value="Unassembled WGS sequence"/>
</dbReference>
<dbReference type="InterPro" id="IPR018113">
    <property type="entry name" value="PTrfase_EIIB_Cys"/>
</dbReference>
<dbReference type="PANTHER" id="PTHR30175">
    <property type="entry name" value="PHOSPHOTRANSFERASE SYSTEM TRANSPORT PROTEIN"/>
    <property type="match status" value="1"/>
</dbReference>
<dbReference type="GO" id="GO:0016301">
    <property type="term" value="F:kinase activity"/>
    <property type="evidence" value="ECO:0007669"/>
    <property type="project" value="UniProtKB-KW"/>
</dbReference>
<dbReference type="PROSITE" id="PS51093">
    <property type="entry name" value="PTS_EIIA_TYPE_1"/>
    <property type="match status" value="1"/>
</dbReference>
<evidence type="ECO:0000256" key="6">
    <source>
        <dbReference type="ARBA" id="ARBA00022683"/>
    </source>
</evidence>
<keyword evidence="7 12" id="KW-0812">Transmembrane</keyword>
<keyword evidence="6" id="KW-0598">Phosphotransferase system</keyword>
<evidence type="ECO:0000313" key="17">
    <source>
        <dbReference type="Proteomes" id="UP000253314"/>
    </source>
</evidence>
<dbReference type="CDD" id="cd00212">
    <property type="entry name" value="PTS_IIB_glc"/>
    <property type="match status" value="1"/>
</dbReference>
<dbReference type="InterPro" id="IPR050558">
    <property type="entry name" value="PTS_Sugar-Specific_Components"/>
</dbReference>
<evidence type="ECO:0000256" key="10">
    <source>
        <dbReference type="ARBA" id="ARBA00023136"/>
    </source>
</evidence>
<feature type="transmembrane region" description="Helical" evidence="12">
    <location>
        <begin position="288"/>
        <end position="308"/>
    </location>
</feature>
<dbReference type="InterPro" id="IPR001127">
    <property type="entry name" value="PTS_EIIA_1_perm"/>
</dbReference>
<evidence type="ECO:0000256" key="11">
    <source>
        <dbReference type="PROSITE-ProRule" id="PRU00421"/>
    </source>
</evidence>
<feature type="active site" description="Phosphocysteine intermediate; for EIIB activity" evidence="11">
    <location>
        <position position="26"/>
    </location>
</feature>
<feature type="domain" description="PTS EIIB type-1" evidence="14">
    <location>
        <begin position="4"/>
        <end position="86"/>
    </location>
</feature>
<dbReference type="InterPro" id="IPR001996">
    <property type="entry name" value="PTS_IIB_1"/>
</dbReference>
<dbReference type="GO" id="GO:0005886">
    <property type="term" value="C:plasma membrane"/>
    <property type="evidence" value="ECO:0007669"/>
    <property type="project" value="UniProtKB-SubCell"/>
</dbReference>
<comment type="caution">
    <text evidence="16">The sequence shown here is derived from an EMBL/GenBank/DDBJ whole genome shotgun (WGS) entry which is preliminary data.</text>
</comment>
<reference evidence="16 17" key="1">
    <citation type="submission" date="2018-07" db="EMBL/GenBank/DDBJ databases">
        <title>Lottiidibacillus patelloidae gen. nov., sp. nov., isolated from the intestinal tract of a marine limpet and the reclassification of B. taeanensis BH030017T, B. algicola KMM 3737T and B. hwajinpoensis SW-72T as genus Lottiidibacillus.</title>
        <authorList>
            <person name="Liu R."/>
            <person name="Huang Z."/>
        </authorList>
    </citation>
    <scope>NUCLEOTIDE SEQUENCE [LARGE SCALE GENOMIC DNA]</scope>
    <source>
        <strain evidence="16 17">BH030017</strain>
    </source>
</reference>
<keyword evidence="9 12" id="KW-1133">Transmembrane helix</keyword>
<evidence type="ECO:0000259" key="15">
    <source>
        <dbReference type="PROSITE" id="PS51103"/>
    </source>
</evidence>
<dbReference type="SUPFAM" id="SSF55604">
    <property type="entry name" value="Glucose permease domain IIB"/>
    <property type="match status" value="1"/>
</dbReference>
<comment type="subcellular location">
    <subcellularLocation>
        <location evidence="1">Cell membrane</location>
        <topology evidence="1">Multi-pass membrane protein</topology>
    </subcellularLocation>
</comment>
<keyword evidence="2" id="KW-0813">Transport</keyword>
<dbReference type="OrthoDB" id="9769191at2"/>
<organism evidence="16 17">
    <name type="scientific">Bacillus taeanensis</name>
    <dbReference type="NCBI Taxonomy" id="273032"/>
    <lineage>
        <taxon>Bacteria</taxon>
        <taxon>Bacillati</taxon>
        <taxon>Bacillota</taxon>
        <taxon>Bacilli</taxon>
        <taxon>Bacillales</taxon>
        <taxon>Bacillaceae</taxon>
        <taxon>Bacillus</taxon>
    </lineage>
</organism>
<evidence type="ECO:0000313" key="16">
    <source>
        <dbReference type="EMBL" id="RBW68648.1"/>
    </source>
</evidence>
<dbReference type="PROSITE" id="PS51103">
    <property type="entry name" value="PTS_EIIC_TYPE_1"/>
    <property type="match status" value="1"/>
</dbReference>
<evidence type="ECO:0000256" key="7">
    <source>
        <dbReference type="ARBA" id="ARBA00022692"/>
    </source>
</evidence>
<dbReference type="Pfam" id="PF00367">
    <property type="entry name" value="PTS_EIIB"/>
    <property type="match status" value="1"/>
</dbReference>
<feature type="transmembrane region" description="Helical" evidence="12">
    <location>
        <begin position="376"/>
        <end position="395"/>
    </location>
</feature>
<dbReference type="GO" id="GO:0009401">
    <property type="term" value="P:phosphoenolpyruvate-dependent sugar phosphotransferase system"/>
    <property type="evidence" value="ECO:0007669"/>
    <property type="project" value="UniProtKB-KW"/>
</dbReference>
<dbReference type="EMBL" id="QOCW01000018">
    <property type="protein sequence ID" value="RBW68648.1"/>
    <property type="molecule type" value="Genomic_DNA"/>
</dbReference>
<dbReference type="PROSITE" id="PS01035">
    <property type="entry name" value="PTS_EIIB_TYPE_1_CYS"/>
    <property type="match status" value="1"/>
</dbReference>
<evidence type="ECO:0000256" key="9">
    <source>
        <dbReference type="ARBA" id="ARBA00022989"/>
    </source>
</evidence>
<proteinExistence type="predicted"/>
<dbReference type="InterPro" id="IPR036878">
    <property type="entry name" value="Glu_permease_IIB"/>
</dbReference>
<dbReference type="FunFam" id="3.30.1360.60:FF:000001">
    <property type="entry name" value="PTS system glucose-specific IIBC component PtsG"/>
    <property type="match status" value="1"/>
</dbReference>
<evidence type="ECO:0000259" key="13">
    <source>
        <dbReference type="PROSITE" id="PS51093"/>
    </source>
</evidence>
<dbReference type="PANTHER" id="PTHR30175:SF1">
    <property type="entry name" value="PTS SYSTEM ARBUTIN-, CELLOBIOSE-, AND SALICIN-SPECIFIC EIIBC COMPONENT-RELATED"/>
    <property type="match status" value="1"/>
</dbReference>
<evidence type="ECO:0000256" key="2">
    <source>
        <dbReference type="ARBA" id="ARBA00022448"/>
    </source>
</evidence>
<gene>
    <name evidence="16" type="ORF">DS031_15975</name>
</gene>
<dbReference type="Pfam" id="PF00358">
    <property type="entry name" value="PTS_EIIA_1"/>
    <property type="match status" value="1"/>
</dbReference>
<dbReference type="InterPro" id="IPR003352">
    <property type="entry name" value="PTS_EIIC"/>
</dbReference>
<feature type="transmembrane region" description="Helical" evidence="12">
    <location>
        <begin position="111"/>
        <end position="135"/>
    </location>
</feature>
<dbReference type="Pfam" id="PF02378">
    <property type="entry name" value="PTS_EIIC"/>
    <property type="match status" value="1"/>
</dbReference>
<dbReference type="PROSITE" id="PS00371">
    <property type="entry name" value="PTS_EIIA_TYPE_1_HIS"/>
    <property type="match status" value="1"/>
</dbReference>
<feature type="transmembrane region" description="Helical" evidence="12">
    <location>
        <begin position="171"/>
        <end position="190"/>
    </location>
</feature>
<dbReference type="GO" id="GO:0008982">
    <property type="term" value="F:protein-N(PI)-phosphohistidine-sugar phosphotransferase activity"/>
    <property type="evidence" value="ECO:0007669"/>
    <property type="project" value="InterPro"/>
</dbReference>
<dbReference type="PROSITE" id="PS51098">
    <property type="entry name" value="PTS_EIIB_TYPE_1"/>
    <property type="match status" value="1"/>
</dbReference>
<dbReference type="NCBIfam" id="TIGR00830">
    <property type="entry name" value="PTBA"/>
    <property type="match status" value="1"/>
</dbReference>
<evidence type="ECO:0000256" key="5">
    <source>
        <dbReference type="ARBA" id="ARBA00022679"/>
    </source>
</evidence>